<keyword evidence="2" id="KW-0690">Ribosome biogenesis</keyword>
<organism evidence="11 12">
    <name type="scientific">Testicularia cyperi</name>
    <dbReference type="NCBI Taxonomy" id="1882483"/>
    <lineage>
        <taxon>Eukaryota</taxon>
        <taxon>Fungi</taxon>
        <taxon>Dikarya</taxon>
        <taxon>Basidiomycota</taxon>
        <taxon>Ustilaginomycotina</taxon>
        <taxon>Ustilaginomycetes</taxon>
        <taxon>Ustilaginales</taxon>
        <taxon>Anthracoideaceae</taxon>
        <taxon>Testicularia</taxon>
    </lineage>
</organism>
<evidence type="ECO:0000256" key="5">
    <source>
        <dbReference type="ARBA" id="ARBA00022737"/>
    </source>
</evidence>
<feature type="region of interest" description="Disordered" evidence="9">
    <location>
        <begin position="1053"/>
        <end position="1117"/>
    </location>
</feature>
<evidence type="ECO:0000256" key="7">
    <source>
        <dbReference type="ARBA" id="ARBA00023242"/>
    </source>
</evidence>
<feature type="compositionally biased region" description="Basic residues" evidence="9">
    <location>
        <begin position="53"/>
        <end position="62"/>
    </location>
</feature>
<dbReference type="InterPro" id="IPR053826">
    <property type="entry name" value="WDR75"/>
</dbReference>
<dbReference type="GO" id="GO:0032040">
    <property type="term" value="C:small-subunit processome"/>
    <property type="evidence" value="ECO:0007669"/>
    <property type="project" value="InterPro"/>
</dbReference>
<dbReference type="FunCoup" id="A0A317XWZ3">
    <property type="interactions" value="484"/>
</dbReference>
<feature type="compositionally biased region" description="Low complexity" evidence="9">
    <location>
        <begin position="1087"/>
        <end position="1110"/>
    </location>
</feature>
<keyword evidence="7" id="KW-0539">Nucleus</keyword>
<dbReference type="SUPFAM" id="SSF50998">
    <property type="entry name" value="Quinoprotein alcohol dehydrogenase-like"/>
    <property type="match status" value="2"/>
</dbReference>
<dbReference type="PROSITE" id="PS50294">
    <property type="entry name" value="WD_REPEATS_REGION"/>
    <property type="match status" value="1"/>
</dbReference>
<evidence type="ECO:0000259" key="10">
    <source>
        <dbReference type="Pfam" id="PF23769"/>
    </source>
</evidence>
<keyword evidence="12" id="KW-1185">Reference proteome</keyword>
<dbReference type="GO" id="GO:2000234">
    <property type="term" value="P:positive regulation of rRNA processing"/>
    <property type="evidence" value="ECO:0007669"/>
    <property type="project" value="TreeGrafter"/>
</dbReference>
<dbReference type="STRING" id="1882483.A0A317XWZ3"/>
<accession>A0A317XWZ3</accession>
<dbReference type="InParanoid" id="A0A317XWZ3"/>
<feature type="region of interest" description="Disordered" evidence="9">
    <location>
        <begin position="967"/>
        <end position="991"/>
    </location>
</feature>
<evidence type="ECO:0000256" key="8">
    <source>
        <dbReference type="PROSITE-ProRule" id="PRU00221"/>
    </source>
</evidence>
<evidence type="ECO:0000256" key="9">
    <source>
        <dbReference type="SAM" id="MobiDB-lite"/>
    </source>
</evidence>
<evidence type="ECO:0000313" key="11">
    <source>
        <dbReference type="EMBL" id="PWZ02450.1"/>
    </source>
</evidence>
<dbReference type="GO" id="GO:0003723">
    <property type="term" value="F:RNA binding"/>
    <property type="evidence" value="ECO:0007669"/>
    <property type="project" value="InterPro"/>
</dbReference>
<dbReference type="InterPro" id="IPR011047">
    <property type="entry name" value="Quinoprotein_ADH-like_sf"/>
</dbReference>
<dbReference type="Pfam" id="PF23869">
    <property type="entry name" value="Beta-prop_WDR75_1st"/>
    <property type="match status" value="2"/>
</dbReference>
<dbReference type="InterPro" id="IPR001680">
    <property type="entry name" value="WD40_rpt"/>
</dbReference>
<keyword evidence="5" id="KW-0677">Repeat</keyword>
<feature type="domain" description="WD repeat-containing protein 75 second beta-propeller" evidence="10">
    <location>
        <begin position="502"/>
        <end position="760"/>
    </location>
</feature>
<reference evidence="11 12" key="1">
    <citation type="journal article" date="2018" name="Mol. Biol. Evol.">
        <title>Broad Genomic Sampling Reveals a Smut Pathogenic Ancestry of the Fungal Clade Ustilaginomycotina.</title>
        <authorList>
            <person name="Kijpornyongpan T."/>
            <person name="Mondo S.J."/>
            <person name="Barry K."/>
            <person name="Sandor L."/>
            <person name="Lee J."/>
            <person name="Lipzen A."/>
            <person name="Pangilinan J."/>
            <person name="LaButti K."/>
            <person name="Hainaut M."/>
            <person name="Henrissat B."/>
            <person name="Grigoriev I.V."/>
            <person name="Spatafora J.W."/>
            <person name="Aime M.C."/>
        </authorList>
    </citation>
    <scope>NUCLEOTIDE SEQUENCE [LARGE SCALE GENOMIC DNA]</scope>
    <source>
        <strain evidence="11 12">MCA 3645</strain>
    </source>
</reference>
<dbReference type="Pfam" id="PF23769">
    <property type="entry name" value="Beta-prop_WDR75_2nd"/>
    <property type="match status" value="1"/>
</dbReference>
<keyword evidence="3" id="KW-0698">rRNA processing</keyword>
<dbReference type="Gene3D" id="2.130.10.10">
    <property type="entry name" value="YVTN repeat-like/Quinoprotein amine dehydrogenase"/>
    <property type="match status" value="3"/>
</dbReference>
<evidence type="ECO:0000256" key="1">
    <source>
        <dbReference type="ARBA" id="ARBA00004604"/>
    </source>
</evidence>
<feature type="repeat" description="WD" evidence="8">
    <location>
        <begin position="127"/>
        <end position="169"/>
    </location>
</feature>
<feature type="compositionally biased region" description="Polar residues" evidence="9">
    <location>
        <begin position="40"/>
        <end position="51"/>
    </location>
</feature>
<dbReference type="InterPro" id="IPR057644">
    <property type="entry name" value="Beta-prop_WDR75_2nd"/>
</dbReference>
<evidence type="ECO:0000256" key="2">
    <source>
        <dbReference type="ARBA" id="ARBA00022517"/>
    </source>
</evidence>
<evidence type="ECO:0000256" key="6">
    <source>
        <dbReference type="ARBA" id="ARBA00023163"/>
    </source>
</evidence>
<evidence type="ECO:0000256" key="3">
    <source>
        <dbReference type="ARBA" id="ARBA00022552"/>
    </source>
</evidence>
<protein>
    <recommendedName>
        <fullName evidence="10">WD repeat-containing protein 75 second beta-propeller domain-containing protein</fullName>
    </recommendedName>
</protein>
<proteinExistence type="predicted"/>
<dbReference type="AlphaFoldDB" id="A0A317XWZ3"/>
<dbReference type="InterPro" id="IPR015943">
    <property type="entry name" value="WD40/YVTN_repeat-like_dom_sf"/>
</dbReference>
<evidence type="ECO:0000313" key="12">
    <source>
        <dbReference type="Proteomes" id="UP000246740"/>
    </source>
</evidence>
<gene>
    <name evidence="11" type="ORF">BCV70DRAFT_196692</name>
</gene>
<dbReference type="PANTHER" id="PTHR44215">
    <property type="entry name" value="WD REPEAT-CONTAINING PROTEIN 75"/>
    <property type="match status" value="1"/>
</dbReference>
<dbReference type="Proteomes" id="UP000246740">
    <property type="component" value="Unassembled WGS sequence"/>
</dbReference>
<keyword evidence="6" id="KW-0804">Transcription</keyword>
<dbReference type="GO" id="GO:0045943">
    <property type="term" value="P:positive regulation of transcription by RNA polymerase I"/>
    <property type="evidence" value="ECO:0007669"/>
    <property type="project" value="InterPro"/>
</dbReference>
<dbReference type="PANTHER" id="PTHR44215:SF1">
    <property type="entry name" value="WD REPEAT-CONTAINING PROTEIN 75"/>
    <property type="match status" value="1"/>
</dbReference>
<dbReference type="GO" id="GO:0006364">
    <property type="term" value="P:rRNA processing"/>
    <property type="evidence" value="ECO:0007669"/>
    <property type="project" value="UniProtKB-KW"/>
</dbReference>
<feature type="repeat" description="WD" evidence="8">
    <location>
        <begin position="626"/>
        <end position="661"/>
    </location>
</feature>
<comment type="subcellular location">
    <subcellularLocation>
        <location evidence="1">Nucleus</location>
        <location evidence="1">Nucleolus</location>
    </subcellularLocation>
</comment>
<name>A0A317XWZ3_9BASI</name>
<sequence length="1117" mass="117895">MTPAVSQASPAKLARQPNGVAKSGSPKKLPARSNGIHGAVSQQQSTAITVTKSSRRKKKDKRVHPESAALAPAVSALSVQTIGEGRMSSLPVVFTRDADYFFCVSKTSIRIYSRTTGQVVSTLSTGRGAHFAPITAIMINPANPLQLLTASLDGHVKVWDFLDGVLLRSFDLRFPITGMAAHASLPNFVFLALKKPRHRDLDNAPKSIHHILRSLDNGGTFNSIIGSINLDPASAVQDAASSSVAAGNPARPNFARGASIQPKLMRIGKTREAVAISISPNGKWLVVVGSDKVQVAKTSDLGSGFTKFIASHPGAKRAEQYAMTCMAFHPTDATRLVTGDSSGRIRVWYCLHDKFMSPSHADADEGMERHAPSTVMHWHAHAVSSLAFSPNGVNLLSGGEEGVLVVWHLGSSGAGAGAQKEFVPRLGAPIASIAVANGLDGREQEYAVALADGTVTFVSSMSLKPTRSFTRIKIDASRQIEAVPTTTSTSGTGAPAQARVPLAVHPTTGALVLLAGHPSSIQFYDPIKDATSAELEVAPSNRVSRADEEPIEPTRVEQVAFSPSVSSRTGERGEWMVTFDSRNLTDASSSAANGAGSVDITSESSLKFWRWDPNNRRYALNTRIDRPHHGKRITSITFSPVTYLLVTTALDGKARSWHLASRTLKSGKLESYWACRSVFVYRDQTPTCSAFSADGSILAVGQQGSVTLWSPESNLMTGTVTSPELDRGVTTVSFSGRYLGVGTPSAVVIWDLVLSRLVKRKELEAGQSCRLLLSSAARQDRFCVVSSTGRAVTNKPRTTIEELPLVSASATSSAKAEAKSERGVYFAAVDAIVPLVPAASVAASEAGDLRDFVAVNRDMDIVLISLKGSASSAVASTGSAAAAAANIRGISNVRRSLFDDLFGPSTFEDNVDDDTEHPGRARLAAQTSTSGTGVASLFATAAHLLPPASSLLEAFISKILPPAPARAVNAGGARPGNTATTSTRSRSTGEKAHALVAEKQNGIHTHQSALNEKSVQDILLDDTEELVAMFRDHALTETRPNTTVTAAKRLAKAAGAASVPTVNMSTPLRKSHLNGLAKSSTPRGTPKTSTPSANANATATSTPSSQSPSKSSRKRKA</sequence>
<dbReference type="SMART" id="SM00320">
    <property type="entry name" value="WD40"/>
    <property type="match status" value="6"/>
</dbReference>
<evidence type="ECO:0000256" key="4">
    <source>
        <dbReference type="ARBA" id="ARBA00022574"/>
    </source>
</evidence>
<feature type="repeat" description="WD" evidence="8">
    <location>
        <begin position="376"/>
        <end position="409"/>
    </location>
</feature>
<keyword evidence="4 8" id="KW-0853">WD repeat</keyword>
<dbReference type="PROSITE" id="PS50082">
    <property type="entry name" value="WD_REPEATS_2"/>
    <property type="match status" value="3"/>
</dbReference>
<feature type="region of interest" description="Disordered" evidence="9">
    <location>
        <begin position="1"/>
        <end position="66"/>
    </location>
</feature>
<dbReference type="EMBL" id="KZ819188">
    <property type="protein sequence ID" value="PWZ02450.1"/>
    <property type="molecule type" value="Genomic_DNA"/>
</dbReference>
<dbReference type="OrthoDB" id="4096at2759"/>